<reference evidence="1" key="1">
    <citation type="journal article" date="2010" name="J. Bacteriol.">
        <title>ICEEc2, a new integrative and conjugative element belonging to the pKLC102/PAGI-2 family, identified in Escherichia coli strain BEN374.</title>
        <authorList>
            <person name="Roche D."/>
            <person name="Flechard M."/>
            <person name="Lallier N."/>
            <person name="Reperant M."/>
            <person name="Bree A."/>
            <person name="Pascal G."/>
            <person name="Schouler C."/>
            <person name="Germon P."/>
        </authorList>
    </citation>
    <scope>NUCLEOTIDE SEQUENCE</scope>
    <source>
        <strain evidence="1">BEN374</strain>
    </source>
</reference>
<name>D9CH31_ECOLX</name>
<sequence length="79" mass="9340">MLKSRRKQRVKETDMDKNTTAYWNLSLDTECPKCGHNFDLLCDPDFWEFSGAKQACEEIKGYETCCPECNHEFKTDFVY</sequence>
<dbReference type="EMBL" id="GU725392">
    <property type="protein sequence ID" value="ADI47102.1"/>
    <property type="molecule type" value="Genomic_DNA"/>
</dbReference>
<proteinExistence type="predicted"/>
<organism evidence="1">
    <name type="scientific">Escherichia coli</name>
    <dbReference type="NCBI Taxonomy" id="562"/>
    <lineage>
        <taxon>Bacteria</taxon>
        <taxon>Pseudomonadati</taxon>
        <taxon>Pseudomonadota</taxon>
        <taxon>Gammaproteobacteria</taxon>
        <taxon>Enterobacterales</taxon>
        <taxon>Enterobacteriaceae</taxon>
        <taxon>Escherichia</taxon>
    </lineage>
</organism>
<dbReference type="AlphaFoldDB" id="D9CH31"/>
<protein>
    <submittedName>
        <fullName evidence="1">Uncharacterized protein</fullName>
    </submittedName>
</protein>
<accession>D9CH31</accession>
<gene>
    <name evidence="1" type="ORF">ECAGIv1_0097</name>
</gene>
<evidence type="ECO:0000313" key="1">
    <source>
        <dbReference type="EMBL" id="ADI47102.1"/>
    </source>
</evidence>